<reference evidence="4 5" key="1">
    <citation type="journal article" date="2009" name="Stand. Genomic Sci.">
        <title>Complete genome sequence of Stackebrandtia nassauensis type strain (LLR-40K-21).</title>
        <authorList>
            <person name="Munk C."/>
            <person name="Lapidus A."/>
            <person name="Copeland A."/>
            <person name="Jando M."/>
            <person name="Mayilraj S."/>
            <person name="Glavina Del Rio T."/>
            <person name="Nolan M."/>
            <person name="Chen F."/>
            <person name="Lucas S."/>
            <person name="Tice H."/>
            <person name="Cheng J.F."/>
            <person name="Han C."/>
            <person name="Detter J.C."/>
            <person name="Bruce D."/>
            <person name="Goodwin L."/>
            <person name="Chain P."/>
            <person name="Pitluck S."/>
            <person name="Goker M."/>
            <person name="Ovchinikova G."/>
            <person name="Pati A."/>
            <person name="Ivanova N."/>
            <person name="Mavromatis K."/>
            <person name="Chen A."/>
            <person name="Palaniappan K."/>
            <person name="Land M."/>
            <person name="Hauser L."/>
            <person name="Chang Y.J."/>
            <person name="Jeffries C.D."/>
            <person name="Bristow J."/>
            <person name="Eisen J.A."/>
            <person name="Markowitz V."/>
            <person name="Hugenholtz P."/>
            <person name="Kyrpides N.C."/>
            <person name="Klenk H.P."/>
        </authorList>
    </citation>
    <scope>NUCLEOTIDE SEQUENCE [LARGE SCALE GENOMIC DNA]</scope>
    <source>
        <strain evidence="5">DSM 44728 / CIP 108903 / NRRL B-16338 / NBRC 102104 / LLR-40K-21</strain>
    </source>
</reference>
<evidence type="ECO:0000259" key="3">
    <source>
        <dbReference type="Pfam" id="PF00296"/>
    </source>
</evidence>
<dbReference type="InterPro" id="IPR011251">
    <property type="entry name" value="Luciferase-like_dom"/>
</dbReference>
<dbReference type="GO" id="GO:0047646">
    <property type="term" value="F:alkanal monooxygenase (FMN-linked) activity"/>
    <property type="evidence" value="ECO:0007669"/>
    <property type="project" value="UniProtKB-EC"/>
</dbReference>
<keyword evidence="5" id="KW-1185">Reference proteome</keyword>
<dbReference type="Pfam" id="PF00296">
    <property type="entry name" value="Bac_luciferase"/>
    <property type="match status" value="1"/>
</dbReference>
<protein>
    <submittedName>
        <fullName evidence="4">Alkanal monooxygenase (FMN-linked)</fullName>
        <ecNumber evidence="4">1.14.14.3</ecNumber>
    </submittedName>
</protein>
<evidence type="ECO:0000313" key="5">
    <source>
        <dbReference type="Proteomes" id="UP000000844"/>
    </source>
</evidence>
<proteinExistence type="predicted"/>
<dbReference type="AlphaFoldDB" id="D3Q2C1"/>
<evidence type="ECO:0000256" key="2">
    <source>
        <dbReference type="ARBA" id="ARBA00023033"/>
    </source>
</evidence>
<dbReference type="SUPFAM" id="SSF51679">
    <property type="entry name" value="Bacterial luciferase-like"/>
    <property type="match status" value="1"/>
</dbReference>
<dbReference type="RefSeq" id="WP_013019425.1">
    <property type="nucleotide sequence ID" value="NC_013947.1"/>
</dbReference>
<dbReference type="PANTHER" id="PTHR30137">
    <property type="entry name" value="LUCIFERASE-LIKE MONOOXYGENASE"/>
    <property type="match status" value="1"/>
</dbReference>
<dbReference type="EMBL" id="CP001778">
    <property type="protein sequence ID" value="ADD43854.1"/>
    <property type="molecule type" value="Genomic_DNA"/>
</dbReference>
<feature type="domain" description="Luciferase-like" evidence="3">
    <location>
        <begin position="18"/>
        <end position="301"/>
    </location>
</feature>
<dbReference type="HOGENOM" id="CLU_027853_3_0_11"/>
<dbReference type="Gene3D" id="3.20.20.30">
    <property type="entry name" value="Luciferase-like domain"/>
    <property type="match status" value="1"/>
</dbReference>
<evidence type="ECO:0000256" key="1">
    <source>
        <dbReference type="ARBA" id="ARBA00023002"/>
    </source>
</evidence>
<sequence>MKLDLFLVGDAVHRAPHRVPAVLADYAHSAEAAGFDAVWLAEHHFIRYGACPSVPLLAAHILARTETLRVGSAACVLSNRNPVALAEEAAMLDGLSDGRFLLGVARGGPWVDLEVFGTGAERFERGFTESLDIVRHWLSGATTAASDGEFTRFRPVTVTAPPPKPPPMWVAATSRNTVDVAAERGLSLLLGVHATDEDKAAMTRRWAEVAAAAGHDPAAAEHAAVYLAYAADSRESGRRELREPLTHWLSVGVGDYLRLDGSRGSSDQEAYVDRLIDNHLVGPPDDSAERLAASVKATGISRALLLVEGRAETEAVRDNITRLGTALASANSPT</sequence>
<organism evidence="4 5">
    <name type="scientific">Stackebrandtia nassauensis (strain DSM 44728 / CIP 108903 / NRRL B-16338 / NBRC 102104 / LLR-40K-21)</name>
    <dbReference type="NCBI Taxonomy" id="446470"/>
    <lineage>
        <taxon>Bacteria</taxon>
        <taxon>Bacillati</taxon>
        <taxon>Actinomycetota</taxon>
        <taxon>Actinomycetes</taxon>
        <taxon>Glycomycetales</taxon>
        <taxon>Glycomycetaceae</taxon>
        <taxon>Stackebrandtia</taxon>
    </lineage>
</organism>
<dbReference type="STRING" id="446470.Snas_4204"/>
<gene>
    <name evidence="4" type="ordered locus">Snas_4204</name>
</gene>
<dbReference type="PANTHER" id="PTHR30137:SF8">
    <property type="entry name" value="BLR5498 PROTEIN"/>
    <property type="match status" value="1"/>
</dbReference>
<keyword evidence="2 4" id="KW-0503">Monooxygenase</keyword>
<evidence type="ECO:0000313" key="4">
    <source>
        <dbReference type="EMBL" id="ADD43854.1"/>
    </source>
</evidence>
<name>D3Q2C1_STANL</name>
<dbReference type="Proteomes" id="UP000000844">
    <property type="component" value="Chromosome"/>
</dbReference>
<dbReference type="EC" id="1.14.14.3" evidence="4"/>
<dbReference type="GO" id="GO:0005829">
    <property type="term" value="C:cytosol"/>
    <property type="evidence" value="ECO:0007669"/>
    <property type="project" value="TreeGrafter"/>
</dbReference>
<keyword evidence="1 4" id="KW-0560">Oxidoreductase</keyword>
<dbReference type="KEGG" id="sna:Snas_4204"/>
<accession>D3Q2C1</accession>
<dbReference type="InterPro" id="IPR036661">
    <property type="entry name" value="Luciferase-like_sf"/>
</dbReference>
<dbReference type="InterPro" id="IPR050766">
    <property type="entry name" value="Bact_Lucif_Oxidored"/>
</dbReference>
<dbReference type="eggNOG" id="COG2141">
    <property type="taxonomic scope" value="Bacteria"/>
</dbReference>
<dbReference type="OrthoDB" id="7903015at2"/>